<protein>
    <submittedName>
        <fullName evidence="1">Uncharacterized protein</fullName>
    </submittedName>
</protein>
<organism evidence="1">
    <name type="scientific">CrAss-like virus sp. ctYsL76</name>
    <dbReference type="NCBI Taxonomy" id="2826826"/>
    <lineage>
        <taxon>Viruses</taxon>
        <taxon>Duplodnaviria</taxon>
        <taxon>Heunggongvirae</taxon>
        <taxon>Uroviricota</taxon>
        <taxon>Caudoviricetes</taxon>
        <taxon>Crassvirales</taxon>
    </lineage>
</organism>
<dbReference type="EMBL" id="BK015689">
    <property type="protein sequence ID" value="DAE20159.1"/>
    <property type="molecule type" value="Genomic_DNA"/>
</dbReference>
<reference evidence="1" key="1">
    <citation type="journal article" date="2021" name="Proc. Natl. Acad. Sci. U.S.A.">
        <title>A Catalog of Tens of Thousands of Viruses from Human Metagenomes Reveals Hidden Associations with Chronic Diseases.</title>
        <authorList>
            <person name="Tisza M.J."/>
            <person name="Buck C.B."/>
        </authorList>
    </citation>
    <scope>NUCLEOTIDE SEQUENCE</scope>
    <source>
        <strain evidence="1">CtYsL76</strain>
    </source>
</reference>
<accession>A0A8S5QLL6</accession>
<name>A0A8S5QLL6_9CAUD</name>
<sequence length="39" mass="4511">MPTLLDSKILWSFDGRCSFFCSRSLDQDCLIFNLVTIPK</sequence>
<evidence type="ECO:0000313" key="1">
    <source>
        <dbReference type="EMBL" id="DAE20159.1"/>
    </source>
</evidence>
<proteinExistence type="predicted"/>